<keyword evidence="13" id="KW-0460">Magnesium</keyword>
<evidence type="ECO:0000256" key="19">
    <source>
        <dbReference type="ARBA" id="ARBA00056187"/>
    </source>
</evidence>
<evidence type="ECO:0000256" key="8">
    <source>
        <dbReference type="ARBA" id="ARBA00022741"/>
    </source>
</evidence>
<dbReference type="PROSITE" id="PS51194">
    <property type="entry name" value="HELICASE_CTER"/>
    <property type="match status" value="1"/>
</dbReference>
<dbReference type="CDD" id="cd00593">
    <property type="entry name" value="RIBOc"/>
    <property type="match status" value="2"/>
</dbReference>
<feature type="domain" description="Dicer dsRNA-binding fold" evidence="26">
    <location>
        <begin position="586"/>
        <end position="676"/>
    </location>
</feature>
<dbReference type="SMART" id="SM00949">
    <property type="entry name" value="PAZ"/>
    <property type="match status" value="1"/>
</dbReference>
<dbReference type="EMBL" id="LR862136">
    <property type="protein sequence ID" value="CAD1843118.1"/>
    <property type="molecule type" value="Genomic_DNA"/>
</dbReference>
<keyword evidence="17" id="KW-0539">Nucleus</keyword>
<dbReference type="InterPro" id="IPR003100">
    <property type="entry name" value="PAZ_dom"/>
</dbReference>
<evidence type="ECO:0000256" key="5">
    <source>
        <dbReference type="ARBA" id="ARBA00022722"/>
    </source>
</evidence>
<evidence type="ECO:0000256" key="13">
    <source>
        <dbReference type="ARBA" id="ARBA00022842"/>
    </source>
</evidence>
<dbReference type="InterPro" id="IPR014001">
    <property type="entry name" value="Helicase_ATP-bd"/>
</dbReference>
<dbReference type="Pfam" id="PF00636">
    <property type="entry name" value="Ribonuclease_3"/>
    <property type="match status" value="2"/>
</dbReference>
<dbReference type="PROSITE" id="PS51327">
    <property type="entry name" value="DICER_DSRBF"/>
    <property type="match status" value="1"/>
</dbReference>
<dbReference type="Pfam" id="PF00270">
    <property type="entry name" value="DEAD"/>
    <property type="match status" value="1"/>
</dbReference>
<evidence type="ECO:0000256" key="2">
    <source>
        <dbReference type="ARBA" id="ARBA00001946"/>
    </source>
</evidence>
<dbReference type="InterPro" id="IPR011545">
    <property type="entry name" value="DEAD/DEAH_box_helicase_dom"/>
</dbReference>
<dbReference type="GO" id="GO:0005524">
    <property type="term" value="F:ATP binding"/>
    <property type="evidence" value="ECO:0007669"/>
    <property type="project" value="UniProtKB-KW"/>
</dbReference>
<dbReference type="FunFam" id="3.30.160.380:FF:000001">
    <property type="entry name" value="Endoribonuclease dicer-like 1"/>
    <property type="match status" value="1"/>
</dbReference>
<evidence type="ECO:0000256" key="10">
    <source>
        <dbReference type="ARBA" id="ARBA00022801"/>
    </source>
</evidence>
<dbReference type="SUPFAM" id="SSF101690">
    <property type="entry name" value="PAZ domain"/>
    <property type="match status" value="1"/>
</dbReference>
<evidence type="ECO:0000256" key="21">
    <source>
        <dbReference type="SAM" id="MobiDB-lite"/>
    </source>
</evidence>
<evidence type="ECO:0000256" key="1">
    <source>
        <dbReference type="ARBA" id="ARBA00001936"/>
    </source>
</evidence>
<dbReference type="InterPro" id="IPR027417">
    <property type="entry name" value="P-loop_NTPase"/>
</dbReference>
<dbReference type="PROSITE" id="PS50142">
    <property type="entry name" value="RNASE_3_2"/>
    <property type="match status" value="2"/>
</dbReference>
<dbReference type="SUPFAM" id="SSF69065">
    <property type="entry name" value="RNase III domain-like"/>
    <property type="match status" value="2"/>
</dbReference>
<feature type="domain" description="RNase III" evidence="22">
    <location>
        <begin position="1041"/>
        <end position="1214"/>
    </location>
</feature>
<dbReference type="Gene3D" id="3.40.50.300">
    <property type="entry name" value="P-loop containing nucleotide triphosphate hydrolases"/>
    <property type="match status" value="2"/>
</dbReference>
<dbReference type="FunFam" id="3.40.50.300:FF:000420">
    <property type="entry name" value="Endoribonuclease dicer-like 1"/>
    <property type="match status" value="1"/>
</dbReference>
<keyword evidence="16" id="KW-0464">Manganese</keyword>
<dbReference type="Gene3D" id="3.30.160.20">
    <property type="match status" value="1"/>
</dbReference>
<keyword evidence="9" id="KW-0255">Endonuclease</keyword>
<dbReference type="PANTHER" id="PTHR14950:SF46">
    <property type="entry name" value="ENDORIBONUCLEASE DICER HOMOLOG 3"/>
    <property type="match status" value="1"/>
</dbReference>
<sequence>MASASPTNPLKRPPESPPEEGSDSAAATKKKPKRELQQFEPRSYQVAVFEVAMRQNTIAMLDTGSGKTMIAVMLMKQIAKEIRTSGGDRSRRLIVFLAPTVHLVIQQYEVIKIHTDLGVENYHGAKGADSWTAEFWQQQLSTYQVMVMTPQILLDALRKAFLMLDDIRLMILDECHRATGNHPYTRIMREFYHKSEVRPNVFGMTASPVIRKGVSSVIDCEDQLSELENLLDAKIYTVADRSEIEYFVPSAKEVNRYYDPKLALYDDLKEQLGELLSKYDNSLAQLQNSPSYQYKDADEIIKASRKRLSNNHAKICHCLDDVGLICAIEATKICTETLHLPYTPDSCNLSLENLQHHKDFLKEVLHTIEENLHDGYETLLNSEGGCLEATKLGYVSSKLYELIQIFQSFGVPRQVLCLIFVERIITARVVERLIRKICYLSHFIVSYLTGGSSSVDALTPKVQKETLDSFRSGKVNLLFTTDVAEEGIDVPQCSFVIRFDLPKTVRSYVQSHGRARQSASQYIIMLERGNVMQRDLLFDIMRSKHSMTDTTLHRDPDAYSSKLPGDEETYDYYIDSTGARVTVDSSVSLIYKYCERLPRDKYYTPRPVFQFTQYGGSYECTLTLPPNAVFQTLVGPVNRNSHKAKQLACLDACKKLHKMGALDDYLTPRIEEILEHENDKKTKKTADGAGTTKRKELHGTTTISAMSGTWAHQKAGVTLQGYKLEFQCDKVGQNYSNFVLLIDATLDEDVASLELNLYLLDKMAKATVSRCGPIELGMEQVEQAKLFQELFFNGLFGKLFMGSKLSGVPRQFLLKEDDTLLWSTLNMYLLLPLKPSSVQDHGGVSINWEGINESASLVRLMRNIHSPTAKNNLLDGSSNNSTNEEEDIIHLANKSEVRQNVKNIVVLAIHTGKIYSVLEVSTDLSADSPFDGASDNPASAYKTFSEYFNKKYGIVLKHSTQPLLLLKHSHNPHNLLSSKSKDEGDAVAAKTHNGSIPIRKPQNHVHMPPELLVHINIPLDVLKSFYLLPSLMHRMESLMLASQLRREVAFNPSNSCIPSSLILEAITTMRCCEDFSLERLELLGDSVLKYAVTCHLFLKFPEKNEGQLSSRRTQIICNATLHRLGMKRNIQGYIRDSPFDPRRWLAPGQISVRPVPCKCPVEDSGFSKKGIYVNDDNKSIVIGKSCDKGHRWICSKTISDCVEALIGAYYVGGGLSAAIAILQWFGIDCEFEHELIVEATRTASIWGYLPKIDEIEMLEAKLGYRFDVKGLLLEAITHASRQELGAWYCYQVVASFSGDAVLDILITWHLFKNHEDVDPGELTDLRSASVNNENFAQVAVKHKLQHHLQHGSGLLLEQITEYVKGLEDSNEENYSLMLKGLSKGPKVLGDIVESIAGAILIDTKLDLNKVWEIFKQLLSPIVTPENLELAPYRELTELCSHHGYFLKVSCMNERDVVVAILEVQLKDVLLIRQGRERSKKDAKGQAAFLLLKDLEERGLYHSRYASKRQSEENDVEIKNTEDSHDITMDKDKPTQPREKELTDSGNNRGDSVLSAPAHLTVKMQKGGPRTALYELCKRSQWPMPRFESNAEKLSEDIVCPGLRGGVGPQIFVSNITLHLPNCAVINLTGERRPDKKSSQDSAALVMLYELERRGKCLIKEI</sequence>
<keyword evidence="7" id="KW-0677">Repeat</keyword>
<evidence type="ECO:0000259" key="26">
    <source>
        <dbReference type="PROSITE" id="PS51327"/>
    </source>
</evidence>
<dbReference type="GO" id="GO:0046872">
    <property type="term" value="F:metal ion binding"/>
    <property type="evidence" value="ECO:0007669"/>
    <property type="project" value="UniProtKB-KW"/>
</dbReference>
<keyword evidence="15" id="KW-0943">RNA-mediated gene silencing</keyword>
<feature type="region of interest" description="Disordered" evidence="21">
    <location>
        <begin position="976"/>
        <end position="1001"/>
    </location>
</feature>
<protein>
    <submittedName>
        <fullName evidence="27">Uncharacterized protein</fullName>
    </submittedName>
</protein>
<dbReference type="InterPro" id="IPR036389">
    <property type="entry name" value="RNase_III_sf"/>
</dbReference>
<dbReference type="GO" id="GO:0005737">
    <property type="term" value="C:cytoplasm"/>
    <property type="evidence" value="ECO:0007669"/>
    <property type="project" value="TreeGrafter"/>
</dbReference>
<evidence type="ECO:0000259" key="23">
    <source>
        <dbReference type="PROSITE" id="PS50821"/>
    </source>
</evidence>
<evidence type="ECO:0000256" key="7">
    <source>
        <dbReference type="ARBA" id="ARBA00022737"/>
    </source>
</evidence>
<dbReference type="SMART" id="SM00535">
    <property type="entry name" value="RIBOc"/>
    <property type="match status" value="2"/>
</dbReference>
<dbReference type="InterPro" id="IPR036085">
    <property type="entry name" value="PAZ_dom_sf"/>
</dbReference>
<keyword evidence="8" id="KW-0547">Nucleotide-binding</keyword>
<evidence type="ECO:0000259" key="22">
    <source>
        <dbReference type="PROSITE" id="PS50142"/>
    </source>
</evidence>
<comment type="similarity">
    <text evidence="18 20">Belongs to the helicase family. Dicer subfamily.</text>
</comment>
<comment type="subcellular location">
    <subcellularLocation>
        <location evidence="3">Nucleus</location>
    </subcellularLocation>
</comment>
<dbReference type="FunFam" id="2.170.260.10:FF:000004">
    <property type="entry name" value="Dicer-like 104"/>
    <property type="match status" value="1"/>
</dbReference>
<organism evidence="27">
    <name type="scientific">Ananas comosus var. bracteatus</name>
    <name type="common">red pineapple</name>
    <dbReference type="NCBI Taxonomy" id="296719"/>
    <lineage>
        <taxon>Eukaryota</taxon>
        <taxon>Viridiplantae</taxon>
        <taxon>Streptophyta</taxon>
        <taxon>Embryophyta</taxon>
        <taxon>Tracheophyta</taxon>
        <taxon>Spermatophyta</taxon>
        <taxon>Magnoliopsida</taxon>
        <taxon>Liliopsida</taxon>
        <taxon>Poales</taxon>
        <taxon>Bromeliaceae</taxon>
        <taxon>Bromelioideae</taxon>
        <taxon>Ananas</taxon>
    </lineage>
</organism>
<dbReference type="Pfam" id="PF03368">
    <property type="entry name" value="Dicer_dimer"/>
    <property type="match status" value="1"/>
</dbReference>
<keyword evidence="11" id="KW-0347">Helicase</keyword>
<dbReference type="FunFam" id="1.10.1520.10:FF:000008">
    <property type="entry name" value="Dicer-like 104"/>
    <property type="match status" value="1"/>
</dbReference>
<name>A0A6V7QJA0_ANACO</name>
<evidence type="ECO:0000256" key="4">
    <source>
        <dbReference type="ARBA" id="ARBA00011499"/>
    </source>
</evidence>
<evidence type="ECO:0000256" key="16">
    <source>
        <dbReference type="ARBA" id="ARBA00023211"/>
    </source>
</evidence>
<dbReference type="CDD" id="cd18034">
    <property type="entry name" value="DEXHc_dicer"/>
    <property type="match status" value="1"/>
</dbReference>
<dbReference type="SUPFAM" id="SSF52540">
    <property type="entry name" value="P-loop containing nucleoside triphosphate hydrolases"/>
    <property type="match status" value="1"/>
</dbReference>
<dbReference type="InterPro" id="IPR001650">
    <property type="entry name" value="Helicase_C-like"/>
</dbReference>
<proteinExistence type="inferred from homology"/>
<reference evidence="27" key="1">
    <citation type="submission" date="2020-07" db="EMBL/GenBank/DDBJ databases">
        <authorList>
            <person name="Lin J."/>
        </authorList>
    </citation>
    <scope>NUCLEOTIDE SEQUENCE</scope>
</reference>
<dbReference type="GO" id="GO:0003723">
    <property type="term" value="F:RNA binding"/>
    <property type="evidence" value="ECO:0007669"/>
    <property type="project" value="UniProtKB-UniRule"/>
</dbReference>
<keyword evidence="5" id="KW-0540">Nuclease</keyword>
<evidence type="ECO:0000256" key="15">
    <source>
        <dbReference type="ARBA" id="ARBA00023158"/>
    </source>
</evidence>
<dbReference type="Pfam" id="PF00271">
    <property type="entry name" value="Helicase_C"/>
    <property type="match status" value="1"/>
</dbReference>
<dbReference type="SMART" id="SM00487">
    <property type="entry name" value="DEXDc"/>
    <property type="match status" value="1"/>
</dbReference>
<feature type="region of interest" description="Disordered" evidence="21">
    <location>
        <begin position="1505"/>
        <end position="1552"/>
    </location>
</feature>
<dbReference type="InterPro" id="IPR000999">
    <property type="entry name" value="RNase_III_dom"/>
</dbReference>
<dbReference type="GO" id="GO:0005634">
    <property type="term" value="C:nucleus"/>
    <property type="evidence" value="ECO:0007669"/>
    <property type="project" value="UniProtKB-SubCell"/>
</dbReference>
<comment type="cofactor">
    <cofactor evidence="2">
        <name>Mg(2+)</name>
        <dbReference type="ChEBI" id="CHEBI:18420"/>
    </cofactor>
</comment>
<keyword evidence="6" id="KW-0479">Metal-binding</keyword>
<feature type="domain" description="Helicase ATP-binding" evidence="24">
    <location>
        <begin position="48"/>
        <end position="226"/>
    </location>
</feature>
<dbReference type="Gene3D" id="1.10.1520.10">
    <property type="entry name" value="Ribonuclease III domain"/>
    <property type="match status" value="2"/>
</dbReference>
<feature type="domain" description="RNase III" evidence="22">
    <location>
        <begin position="1255"/>
        <end position="1404"/>
    </location>
</feature>
<evidence type="ECO:0000313" key="27">
    <source>
        <dbReference type="EMBL" id="CAD1843118.1"/>
    </source>
</evidence>
<keyword evidence="14 20" id="KW-0694">RNA-binding</keyword>
<dbReference type="PROSITE" id="PS51192">
    <property type="entry name" value="HELICASE_ATP_BIND_1"/>
    <property type="match status" value="1"/>
</dbReference>
<evidence type="ECO:0000256" key="9">
    <source>
        <dbReference type="ARBA" id="ARBA00022759"/>
    </source>
</evidence>
<comment type="cofactor">
    <cofactor evidence="1">
        <name>Mn(2+)</name>
        <dbReference type="ChEBI" id="CHEBI:29035"/>
    </cofactor>
</comment>
<dbReference type="GO" id="GO:0004525">
    <property type="term" value="F:ribonuclease III activity"/>
    <property type="evidence" value="ECO:0007669"/>
    <property type="project" value="InterPro"/>
</dbReference>
<dbReference type="InterPro" id="IPR005034">
    <property type="entry name" value="Dicer_dimerisation"/>
</dbReference>
<comment type="function">
    <text evidence="19">Probably involved in the RNA silencing pathway. May cleave double-stranded RNA to produce short 21-24 nucleotides (nt) RNAs which target the selective destruction of complementary RNAs.</text>
</comment>
<dbReference type="Gene3D" id="2.170.260.10">
    <property type="entry name" value="paz domain"/>
    <property type="match status" value="1"/>
</dbReference>
<comment type="subunit">
    <text evidence="4">May interact with ARGONAUTE1 or PINHEAD through their common PAZ domains.</text>
</comment>
<dbReference type="GO" id="GO:0004386">
    <property type="term" value="F:helicase activity"/>
    <property type="evidence" value="ECO:0007669"/>
    <property type="project" value="UniProtKB-KW"/>
</dbReference>
<evidence type="ECO:0000256" key="12">
    <source>
        <dbReference type="ARBA" id="ARBA00022840"/>
    </source>
</evidence>
<dbReference type="CDD" id="cd18802">
    <property type="entry name" value="SF2_C_dicer"/>
    <property type="match status" value="1"/>
</dbReference>
<feature type="compositionally biased region" description="Basic and acidic residues" evidence="21">
    <location>
        <begin position="1508"/>
        <end position="1542"/>
    </location>
</feature>
<evidence type="ECO:0000256" key="20">
    <source>
        <dbReference type="PROSITE-ProRule" id="PRU00657"/>
    </source>
</evidence>
<evidence type="ECO:0000256" key="17">
    <source>
        <dbReference type="ARBA" id="ARBA00023242"/>
    </source>
</evidence>
<keyword evidence="12" id="KW-0067">ATP-binding</keyword>
<dbReference type="Pfam" id="PF02170">
    <property type="entry name" value="PAZ"/>
    <property type="match status" value="1"/>
</dbReference>
<dbReference type="PANTHER" id="PTHR14950">
    <property type="entry name" value="DICER-RELATED"/>
    <property type="match status" value="1"/>
</dbReference>
<dbReference type="SMART" id="SM00490">
    <property type="entry name" value="HELICc"/>
    <property type="match status" value="1"/>
</dbReference>
<evidence type="ECO:0000256" key="14">
    <source>
        <dbReference type="ARBA" id="ARBA00022884"/>
    </source>
</evidence>
<dbReference type="InterPro" id="IPR038248">
    <property type="entry name" value="Dicer_dimer_sf"/>
</dbReference>
<gene>
    <name evidence="27" type="ORF">CB5_LOCUS26329</name>
</gene>
<dbReference type="GO" id="GO:0010267">
    <property type="term" value="P:ta-siRNA processing"/>
    <property type="evidence" value="ECO:0007669"/>
    <property type="project" value="UniProtKB-ARBA"/>
</dbReference>
<accession>A0A6V7QJA0</accession>
<evidence type="ECO:0000259" key="24">
    <source>
        <dbReference type="PROSITE" id="PS51192"/>
    </source>
</evidence>
<dbReference type="PROSITE" id="PS50821">
    <property type="entry name" value="PAZ"/>
    <property type="match status" value="1"/>
</dbReference>
<dbReference type="Gene3D" id="3.30.160.380">
    <property type="entry name" value="Dicer dimerisation domain"/>
    <property type="match status" value="1"/>
</dbReference>
<evidence type="ECO:0000259" key="25">
    <source>
        <dbReference type="PROSITE" id="PS51194"/>
    </source>
</evidence>
<feature type="domain" description="PAZ" evidence="23">
    <location>
        <begin position="887"/>
        <end position="1016"/>
    </location>
</feature>
<feature type="domain" description="Helicase C-terminal" evidence="25">
    <location>
        <begin position="398"/>
        <end position="556"/>
    </location>
</feature>
<dbReference type="FunFam" id="3.40.50.300:FF:000705">
    <property type="entry name" value="Endoribonuclease dicer-like protein"/>
    <property type="match status" value="1"/>
</dbReference>
<evidence type="ECO:0000256" key="6">
    <source>
        <dbReference type="ARBA" id="ARBA00022723"/>
    </source>
</evidence>
<feature type="region of interest" description="Disordered" evidence="21">
    <location>
        <begin position="1"/>
        <end position="38"/>
    </location>
</feature>
<evidence type="ECO:0000256" key="18">
    <source>
        <dbReference type="ARBA" id="ARBA00035116"/>
    </source>
</evidence>
<evidence type="ECO:0000256" key="3">
    <source>
        <dbReference type="ARBA" id="ARBA00004123"/>
    </source>
</evidence>
<dbReference type="FunFam" id="1.10.1520.10:FF:000004">
    <property type="entry name" value="Endoribonuclease dicer-like 1"/>
    <property type="match status" value="1"/>
</dbReference>
<keyword evidence="10" id="KW-0378">Hydrolase</keyword>
<evidence type="ECO:0000256" key="11">
    <source>
        <dbReference type="ARBA" id="ARBA00022806"/>
    </source>
</evidence>